<organism evidence="1">
    <name type="scientific">Leptolyngbya sp. NK1-12</name>
    <dbReference type="NCBI Taxonomy" id="2547451"/>
    <lineage>
        <taxon>Bacteria</taxon>
        <taxon>Bacillati</taxon>
        <taxon>Cyanobacteriota</taxon>
        <taxon>Cyanophyceae</taxon>
        <taxon>Leptolyngbyales</taxon>
        <taxon>Leptolyngbyaceae</taxon>
        <taxon>Leptolyngbya group</taxon>
        <taxon>Leptolyngbya</taxon>
    </lineage>
</organism>
<evidence type="ECO:0000313" key="1">
    <source>
        <dbReference type="EMBL" id="WNZ22457.1"/>
    </source>
</evidence>
<reference evidence="1" key="1">
    <citation type="submission" date="2020-05" db="EMBL/GenBank/DDBJ databases">
        <authorList>
            <person name="Zhu T."/>
            <person name="Keshari N."/>
            <person name="Lu X."/>
        </authorList>
    </citation>
    <scope>NUCLEOTIDE SEQUENCE</scope>
    <source>
        <strain evidence="1">NK1-12</strain>
    </source>
</reference>
<dbReference type="AlphaFoldDB" id="A0AA97AJ57"/>
<proteinExistence type="predicted"/>
<name>A0AA97AJ57_9CYAN</name>
<protein>
    <submittedName>
        <fullName evidence="1">Uncharacterized protein</fullName>
    </submittedName>
</protein>
<dbReference type="EMBL" id="CP053586">
    <property type="protein sequence ID" value="WNZ22457.1"/>
    <property type="molecule type" value="Genomic_DNA"/>
</dbReference>
<accession>A0AA97AJ57</accession>
<sequence>MRPSIEITPPARVHQQTAPHLFLLLSLSKSEVEMLRWHRQNRYCVEQLECVVSRSDLRELIQWALQESYAPTLTTEEKLQLLDLAWNVQQLLWADDTVNEQQMTCIYPELHK</sequence>
<dbReference type="RefSeq" id="WP_316433907.1">
    <property type="nucleotide sequence ID" value="NZ_CP053586.1"/>
</dbReference>
<gene>
    <name evidence="1" type="ORF">HJG54_05995</name>
</gene>